<keyword evidence="1" id="KW-0479">Metal-binding</keyword>
<dbReference type="EMBL" id="JAVXUP010003055">
    <property type="protein sequence ID" value="KAK3000249.1"/>
    <property type="molecule type" value="Genomic_DNA"/>
</dbReference>
<dbReference type="Gene3D" id="2.60.120.330">
    <property type="entry name" value="B-lactam Antibiotic, Isopenicillin N Synthase, Chain"/>
    <property type="match status" value="2"/>
</dbReference>
<reference evidence="4" key="1">
    <citation type="submission" date="2022-12" db="EMBL/GenBank/DDBJ databases">
        <title>Draft genome assemblies for two species of Escallonia (Escalloniales).</title>
        <authorList>
            <person name="Chanderbali A."/>
            <person name="Dervinis C."/>
            <person name="Anghel I."/>
            <person name="Soltis D."/>
            <person name="Soltis P."/>
            <person name="Zapata F."/>
        </authorList>
    </citation>
    <scope>NUCLEOTIDE SEQUENCE</scope>
    <source>
        <strain evidence="4">UCBG64.0493</strain>
        <tissue evidence="4">Leaf</tissue>
    </source>
</reference>
<gene>
    <name evidence="4" type="ORF">RJ639_023976</name>
</gene>
<organism evidence="4 5">
    <name type="scientific">Escallonia herrerae</name>
    <dbReference type="NCBI Taxonomy" id="1293975"/>
    <lineage>
        <taxon>Eukaryota</taxon>
        <taxon>Viridiplantae</taxon>
        <taxon>Streptophyta</taxon>
        <taxon>Embryophyta</taxon>
        <taxon>Tracheophyta</taxon>
        <taxon>Spermatophyta</taxon>
        <taxon>Magnoliopsida</taxon>
        <taxon>eudicotyledons</taxon>
        <taxon>Gunneridae</taxon>
        <taxon>Pentapetalae</taxon>
        <taxon>asterids</taxon>
        <taxon>campanulids</taxon>
        <taxon>Escalloniales</taxon>
        <taxon>Escalloniaceae</taxon>
        <taxon>Escallonia</taxon>
    </lineage>
</organism>
<name>A0AA88V355_9ASTE</name>
<protein>
    <recommendedName>
        <fullName evidence="3">Isopenicillin N synthase-like Fe(2+) 2OG dioxygenase domain-containing protein</fullName>
    </recommendedName>
</protein>
<evidence type="ECO:0000313" key="5">
    <source>
        <dbReference type="Proteomes" id="UP001188597"/>
    </source>
</evidence>
<dbReference type="SUPFAM" id="SSF51197">
    <property type="entry name" value="Clavaminate synthase-like"/>
    <property type="match status" value="1"/>
</dbReference>
<evidence type="ECO:0000259" key="3">
    <source>
        <dbReference type="Pfam" id="PF03171"/>
    </source>
</evidence>
<dbReference type="Pfam" id="PF03171">
    <property type="entry name" value="2OG-FeII_Oxy"/>
    <property type="match status" value="1"/>
</dbReference>
<dbReference type="InterPro" id="IPR027443">
    <property type="entry name" value="IPNS-like_sf"/>
</dbReference>
<dbReference type="InterPro" id="IPR050295">
    <property type="entry name" value="Plant_2OG-oxidoreductases"/>
</dbReference>
<keyword evidence="2" id="KW-0408">Iron</keyword>
<dbReference type="AlphaFoldDB" id="A0AA88V355"/>
<keyword evidence="5" id="KW-1185">Reference proteome</keyword>
<evidence type="ECO:0000256" key="1">
    <source>
        <dbReference type="ARBA" id="ARBA00022723"/>
    </source>
</evidence>
<sequence length="159" mass="17794">MEELFANFSNLGQLVDSILNDSLGLPPNFLKNYNHNLLVVNNYPPATKDDDLGTVPHADASEWIPVTPIDGALVVNVGDVIQVLTNKKIMGGIHRVISPKGRSRNTWVEPLSQFIQETGPKYRGYLQQEYVDLRIKQKINPPSRIEDRIGIDNYAISAK</sequence>
<accession>A0AA88V355</accession>
<dbReference type="PANTHER" id="PTHR47991">
    <property type="entry name" value="OXOGLUTARATE/IRON-DEPENDENT DIOXYGENASE"/>
    <property type="match status" value="1"/>
</dbReference>
<comment type="caution">
    <text evidence="4">The sequence shown here is derived from an EMBL/GenBank/DDBJ whole genome shotgun (WGS) entry which is preliminary data.</text>
</comment>
<evidence type="ECO:0000256" key="2">
    <source>
        <dbReference type="ARBA" id="ARBA00023004"/>
    </source>
</evidence>
<proteinExistence type="predicted"/>
<feature type="non-terminal residue" evidence="4">
    <location>
        <position position="159"/>
    </location>
</feature>
<dbReference type="InterPro" id="IPR044861">
    <property type="entry name" value="IPNS-like_FE2OG_OXY"/>
</dbReference>
<dbReference type="Proteomes" id="UP001188597">
    <property type="component" value="Unassembled WGS sequence"/>
</dbReference>
<dbReference type="GO" id="GO:0046872">
    <property type="term" value="F:metal ion binding"/>
    <property type="evidence" value="ECO:0007669"/>
    <property type="project" value="UniProtKB-KW"/>
</dbReference>
<feature type="domain" description="Isopenicillin N synthase-like Fe(2+) 2OG dioxygenase" evidence="3">
    <location>
        <begin position="62"/>
        <end position="104"/>
    </location>
</feature>
<evidence type="ECO:0000313" key="4">
    <source>
        <dbReference type="EMBL" id="KAK3000249.1"/>
    </source>
</evidence>